<protein>
    <submittedName>
        <fullName evidence="2">Uncharacterized protein</fullName>
    </submittedName>
</protein>
<feature type="compositionally biased region" description="Acidic residues" evidence="1">
    <location>
        <begin position="22"/>
        <end position="33"/>
    </location>
</feature>
<dbReference type="EMBL" id="VIFY01000024">
    <property type="protein sequence ID" value="TQB74998.1"/>
    <property type="molecule type" value="Genomic_DNA"/>
</dbReference>
<dbReference type="Proteomes" id="UP000319663">
    <property type="component" value="Unassembled WGS sequence"/>
</dbReference>
<evidence type="ECO:0000313" key="2">
    <source>
        <dbReference type="EMBL" id="TQB74998.1"/>
    </source>
</evidence>
<sequence length="96" mass="11152">MDEKYFKLDPKDADLLILRAEEGDDSSMDTESAEDSKSLEPSASFSPHKHHPPRNMALWTWISYVYNVPNTHLPSYHQGKESVQIWDLPYPKQLSY</sequence>
<accession>A0A507QYH4</accession>
<reference evidence="2 3" key="1">
    <citation type="submission" date="2019-06" db="EMBL/GenBank/DDBJ databases">
        <title>Wine fermentation using esterase from Monascus purpureus.</title>
        <authorList>
            <person name="Geng C."/>
            <person name="Zhang Y."/>
        </authorList>
    </citation>
    <scope>NUCLEOTIDE SEQUENCE [LARGE SCALE GENOMIC DNA]</scope>
    <source>
        <strain evidence="2">HQ1</strain>
    </source>
</reference>
<evidence type="ECO:0000256" key="1">
    <source>
        <dbReference type="SAM" id="MobiDB-lite"/>
    </source>
</evidence>
<name>A0A507QYH4_MONPU</name>
<gene>
    <name evidence="2" type="ORF">MPDQ_003794</name>
</gene>
<proteinExistence type="predicted"/>
<dbReference type="AlphaFoldDB" id="A0A507QYH4"/>
<keyword evidence="3" id="KW-1185">Reference proteome</keyword>
<evidence type="ECO:0000313" key="3">
    <source>
        <dbReference type="Proteomes" id="UP000319663"/>
    </source>
</evidence>
<organism evidence="2 3">
    <name type="scientific">Monascus purpureus</name>
    <name type="common">Red mold</name>
    <name type="synonym">Monascus anka</name>
    <dbReference type="NCBI Taxonomy" id="5098"/>
    <lineage>
        <taxon>Eukaryota</taxon>
        <taxon>Fungi</taxon>
        <taxon>Dikarya</taxon>
        <taxon>Ascomycota</taxon>
        <taxon>Pezizomycotina</taxon>
        <taxon>Eurotiomycetes</taxon>
        <taxon>Eurotiomycetidae</taxon>
        <taxon>Eurotiales</taxon>
        <taxon>Aspergillaceae</taxon>
        <taxon>Monascus</taxon>
    </lineage>
</organism>
<comment type="caution">
    <text evidence="2">The sequence shown here is derived from an EMBL/GenBank/DDBJ whole genome shotgun (WGS) entry which is preliminary data.</text>
</comment>
<feature type="region of interest" description="Disordered" evidence="1">
    <location>
        <begin position="20"/>
        <end position="52"/>
    </location>
</feature>